<evidence type="ECO:0000313" key="3">
    <source>
        <dbReference type="Proteomes" id="UP000229894"/>
    </source>
</evidence>
<evidence type="ECO:0008006" key="4">
    <source>
        <dbReference type="Google" id="ProtNLM"/>
    </source>
</evidence>
<accession>A0A2M7BUY7</accession>
<keyword evidence="1" id="KW-0472">Membrane</keyword>
<feature type="transmembrane region" description="Helical" evidence="1">
    <location>
        <begin position="20"/>
        <end position="36"/>
    </location>
</feature>
<evidence type="ECO:0000256" key="1">
    <source>
        <dbReference type="SAM" id="Phobius"/>
    </source>
</evidence>
<dbReference type="Proteomes" id="UP000229894">
    <property type="component" value="Unassembled WGS sequence"/>
</dbReference>
<feature type="transmembrane region" description="Helical" evidence="1">
    <location>
        <begin position="42"/>
        <end position="60"/>
    </location>
</feature>
<organism evidence="2 3">
    <name type="scientific">Candidatus Portnoybacteria bacterium CG03_land_8_20_14_0_80_41_10</name>
    <dbReference type="NCBI Taxonomy" id="1974808"/>
    <lineage>
        <taxon>Bacteria</taxon>
        <taxon>Candidatus Portnoyibacteriota</taxon>
    </lineage>
</organism>
<dbReference type="AlphaFoldDB" id="A0A2M7BUY7"/>
<gene>
    <name evidence="2" type="ORF">COS49_00800</name>
</gene>
<evidence type="ECO:0000313" key="2">
    <source>
        <dbReference type="EMBL" id="PIV10384.1"/>
    </source>
</evidence>
<comment type="caution">
    <text evidence="2">The sequence shown here is derived from an EMBL/GenBank/DDBJ whole genome shotgun (WGS) entry which is preliminary data.</text>
</comment>
<proteinExistence type="predicted"/>
<sequence>MKNNLEWTAPEFEYYRKDKSWLVIAGLIAAGLFLWALLTKNIIFALLIGLSYFTVITYGLKKPASVKLAVTAKGIKINQALYEFDNLKSFWIFYQPPQIREISLRSKKTIMPYIKIPLGEQNPVEIRKILLKYLPERRHKESLIDNLSRSLRF</sequence>
<keyword evidence="1" id="KW-1133">Transmembrane helix</keyword>
<reference evidence="3" key="1">
    <citation type="submission" date="2017-09" db="EMBL/GenBank/DDBJ databases">
        <title>Depth-based differentiation of microbial function through sediment-hosted aquifers and enrichment of novel symbionts in the deep terrestrial subsurface.</title>
        <authorList>
            <person name="Probst A.J."/>
            <person name="Ladd B."/>
            <person name="Jarett J.K."/>
            <person name="Geller-Mcgrath D.E."/>
            <person name="Sieber C.M.K."/>
            <person name="Emerson J.B."/>
            <person name="Anantharaman K."/>
            <person name="Thomas B.C."/>
            <person name="Malmstrom R."/>
            <person name="Stieglmeier M."/>
            <person name="Klingl A."/>
            <person name="Woyke T."/>
            <person name="Ryan C.M."/>
            <person name="Banfield J.F."/>
        </authorList>
    </citation>
    <scope>NUCLEOTIDE SEQUENCE [LARGE SCALE GENOMIC DNA]</scope>
</reference>
<dbReference type="EMBL" id="PEUX01000018">
    <property type="protein sequence ID" value="PIV10384.1"/>
    <property type="molecule type" value="Genomic_DNA"/>
</dbReference>
<keyword evidence="1" id="KW-0812">Transmembrane</keyword>
<name>A0A2M7BUY7_9BACT</name>
<protein>
    <recommendedName>
        <fullName evidence="4">DUF5673 domain-containing protein</fullName>
    </recommendedName>
</protein>